<evidence type="ECO:0000256" key="1">
    <source>
        <dbReference type="SAM" id="MobiDB-lite"/>
    </source>
</evidence>
<proteinExistence type="predicted"/>
<protein>
    <recommendedName>
        <fullName evidence="4">Protein kinase domain-containing protein</fullName>
    </recommendedName>
</protein>
<evidence type="ECO:0000313" key="2">
    <source>
        <dbReference type="EMBL" id="QVI61013.1"/>
    </source>
</evidence>
<dbReference type="InterPro" id="IPR011009">
    <property type="entry name" value="Kinase-like_dom_sf"/>
</dbReference>
<feature type="compositionally biased region" description="Basic and acidic residues" evidence="1">
    <location>
        <begin position="244"/>
        <end position="256"/>
    </location>
</feature>
<accession>A0ABX8D0J1</accession>
<evidence type="ECO:0000313" key="3">
    <source>
        <dbReference type="Proteomes" id="UP000677804"/>
    </source>
</evidence>
<evidence type="ECO:0008006" key="4">
    <source>
        <dbReference type="Google" id="ProtNLM"/>
    </source>
</evidence>
<dbReference type="SUPFAM" id="SSF56112">
    <property type="entry name" value="Protein kinase-like (PK-like)"/>
    <property type="match status" value="1"/>
</dbReference>
<keyword evidence="3" id="KW-1185">Reference proteome</keyword>
<sequence length="449" mass="45504">MDTAAPPPDDVARLLQAHGTRAAGAVGTDGAWWVARPVADDGAWLAVQVADVPVDASLAARARVLTGLHHPHLARVVAVEPLGPGRVALVCAHVPGPTLTAVRAARHPLTDGEVVTVAVPVAQALAHLHGAGIAHGAVGADRIVLGPGGMPVLVDLRAALRGDGTATGDVHRLLATLLGVMPPIDAHLAAGLPEEVRLRDALEALLRTGAGPDEVVDTVFALAAPEPVHLPDEPLRDGPGAGDDGSRRPPDEEPVRRLRQGRRPRRRRPVAAVATAAGLLVLGAAVVLGRGVLSGVAAPAVESPGQVVRATAASRDAATDREDPAGAAAALTRWRGAALAAADPAALATVAADGSPALAADRELVDRLAGARSDGLVVDVVATAVTGTTPDGDATVVVTSAVGAHTRVTPDGQRAEVAATAPRTVELVLRWTAQGWRVWDVREPAAATP</sequence>
<name>A0ABX8D0J1_9CELL</name>
<dbReference type="EMBL" id="CP074405">
    <property type="protein sequence ID" value="QVI61013.1"/>
    <property type="molecule type" value="Genomic_DNA"/>
</dbReference>
<dbReference type="RefSeq" id="WP_207341130.1">
    <property type="nucleotide sequence ID" value="NZ_CP074405.1"/>
</dbReference>
<dbReference type="Proteomes" id="UP000677804">
    <property type="component" value="Chromosome"/>
</dbReference>
<dbReference type="Gene3D" id="1.10.510.10">
    <property type="entry name" value="Transferase(Phosphotransferase) domain 1"/>
    <property type="match status" value="1"/>
</dbReference>
<feature type="region of interest" description="Disordered" evidence="1">
    <location>
        <begin position="227"/>
        <end position="269"/>
    </location>
</feature>
<feature type="compositionally biased region" description="Basic residues" evidence="1">
    <location>
        <begin position="257"/>
        <end position="269"/>
    </location>
</feature>
<reference evidence="2 3" key="1">
    <citation type="submission" date="2021-05" db="EMBL/GenBank/DDBJ databases">
        <title>Novel species in genus Cellulomonas.</title>
        <authorList>
            <person name="Zhang G."/>
        </authorList>
    </citation>
    <scope>NUCLEOTIDE SEQUENCE [LARGE SCALE GENOMIC DNA]</scope>
    <source>
        <strain evidence="3">zg-ZUI222</strain>
    </source>
</reference>
<gene>
    <name evidence="2" type="ORF">KG103_10785</name>
</gene>
<organism evidence="2 3">
    <name type="scientific">Cellulomonas wangleii</name>
    <dbReference type="NCBI Taxonomy" id="2816956"/>
    <lineage>
        <taxon>Bacteria</taxon>
        <taxon>Bacillati</taxon>
        <taxon>Actinomycetota</taxon>
        <taxon>Actinomycetes</taxon>
        <taxon>Micrococcales</taxon>
        <taxon>Cellulomonadaceae</taxon>
        <taxon>Cellulomonas</taxon>
    </lineage>
</organism>